<dbReference type="Gene3D" id="3.40.30.10">
    <property type="entry name" value="Glutaredoxin"/>
    <property type="match status" value="1"/>
</dbReference>
<dbReference type="AlphaFoldDB" id="E7RVZ9"/>
<dbReference type="NCBIfam" id="TIGR01617">
    <property type="entry name" value="arsC_related"/>
    <property type="match status" value="1"/>
</dbReference>
<dbReference type="CDD" id="cd03035">
    <property type="entry name" value="ArsC_Yffb"/>
    <property type="match status" value="1"/>
</dbReference>
<dbReference type="NCBIfam" id="NF008107">
    <property type="entry name" value="PRK10853.1"/>
    <property type="match status" value="1"/>
</dbReference>
<dbReference type="Proteomes" id="UP000011021">
    <property type="component" value="Unassembled WGS sequence"/>
</dbReference>
<dbReference type="PROSITE" id="PS51353">
    <property type="entry name" value="ARSC"/>
    <property type="match status" value="1"/>
</dbReference>
<proteinExistence type="inferred from homology"/>
<dbReference type="EMBL" id="AEQP01000003">
    <property type="protein sequence ID" value="EFV95482.1"/>
    <property type="molecule type" value="Genomic_DNA"/>
</dbReference>
<dbReference type="STRING" id="887898.HMPREF0551_0970"/>
<comment type="similarity">
    <text evidence="1 2">Belongs to the ArsC family.</text>
</comment>
<keyword evidence="4" id="KW-1185">Reference proteome</keyword>
<dbReference type="InterPro" id="IPR006660">
    <property type="entry name" value="Arsenate_reductase-like"/>
</dbReference>
<evidence type="ECO:0000256" key="2">
    <source>
        <dbReference type="PROSITE-ProRule" id="PRU01282"/>
    </source>
</evidence>
<dbReference type="eggNOG" id="COG1393">
    <property type="taxonomic scope" value="Bacteria"/>
</dbReference>
<dbReference type="SUPFAM" id="SSF52833">
    <property type="entry name" value="Thioredoxin-like"/>
    <property type="match status" value="1"/>
</dbReference>
<evidence type="ECO:0000256" key="1">
    <source>
        <dbReference type="ARBA" id="ARBA00007198"/>
    </source>
</evidence>
<dbReference type="Pfam" id="PF03960">
    <property type="entry name" value="ArsC"/>
    <property type="match status" value="1"/>
</dbReference>
<dbReference type="HOGENOM" id="CLU_116644_2_1_4"/>
<dbReference type="PANTHER" id="PTHR30041:SF8">
    <property type="entry name" value="PROTEIN YFFB"/>
    <property type="match status" value="1"/>
</dbReference>
<organism evidence="3 4">
    <name type="scientific">Lautropia mirabilis ATCC 51599</name>
    <dbReference type="NCBI Taxonomy" id="887898"/>
    <lineage>
        <taxon>Bacteria</taxon>
        <taxon>Pseudomonadati</taxon>
        <taxon>Pseudomonadota</taxon>
        <taxon>Betaproteobacteria</taxon>
        <taxon>Burkholderiales</taxon>
        <taxon>Burkholderiaceae</taxon>
        <taxon>Lautropia</taxon>
    </lineage>
</organism>
<dbReference type="InterPro" id="IPR036249">
    <property type="entry name" value="Thioredoxin-like_sf"/>
</dbReference>
<dbReference type="InterPro" id="IPR006504">
    <property type="entry name" value="Tscrpt_reg_Spx/MgsR"/>
</dbReference>
<dbReference type="RefSeq" id="WP_005673169.1">
    <property type="nucleotide sequence ID" value="NZ_CP146288.1"/>
</dbReference>
<sequence length="123" mass="14279">MTVTVYGIPNCDQIRKTRRWLDQHGVDYRFHDYRSDGLDRATLEDWQARVGLSEVINTRSQTWRTLDEAQRKAVADVSTDAAYELLLAHPTLIKRPIVTTDARPDELQIGFQEDELHAFLRLP</sequence>
<gene>
    <name evidence="3" type="ORF">HMPREF0551_0970</name>
</gene>
<protein>
    <submittedName>
        <fullName evidence="3">Transcriptional regulator, Spx/MgsR family</fullName>
    </submittedName>
</protein>
<name>E7RVZ9_9BURK</name>
<dbReference type="PANTHER" id="PTHR30041">
    <property type="entry name" value="ARSENATE REDUCTASE"/>
    <property type="match status" value="1"/>
</dbReference>
<reference evidence="3 4" key="1">
    <citation type="submission" date="2010-12" db="EMBL/GenBank/DDBJ databases">
        <authorList>
            <person name="Muzny D."/>
            <person name="Qin X."/>
            <person name="Deng J."/>
            <person name="Jiang H."/>
            <person name="Liu Y."/>
            <person name="Qu J."/>
            <person name="Song X.-Z."/>
            <person name="Zhang L."/>
            <person name="Thornton R."/>
            <person name="Coyle M."/>
            <person name="Francisco L."/>
            <person name="Jackson L."/>
            <person name="Javaid M."/>
            <person name="Korchina V."/>
            <person name="Kovar C."/>
            <person name="Mata R."/>
            <person name="Mathew T."/>
            <person name="Ngo R."/>
            <person name="Nguyen L."/>
            <person name="Nguyen N."/>
            <person name="Okwuonu G."/>
            <person name="Ongeri F."/>
            <person name="Pham C."/>
            <person name="Simmons D."/>
            <person name="Wilczek-Boney K."/>
            <person name="Hale W."/>
            <person name="Jakkamsetti A."/>
            <person name="Pham P."/>
            <person name="Ruth R."/>
            <person name="San Lucas F."/>
            <person name="Warren J."/>
            <person name="Zhang J."/>
            <person name="Zhao Z."/>
            <person name="Zhou C."/>
            <person name="Zhu D."/>
            <person name="Lee S."/>
            <person name="Bess C."/>
            <person name="Blankenburg K."/>
            <person name="Forbes L."/>
            <person name="Fu Q."/>
            <person name="Gubbala S."/>
            <person name="Hirani K."/>
            <person name="Jayaseelan J.C."/>
            <person name="Lara F."/>
            <person name="Munidasa M."/>
            <person name="Palculict T."/>
            <person name="Patil S."/>
            <person name="Pu L.-L."/>
            <person name="Saada N."/>
            <person name="Tang L."/>
            <person name="Weissenberger G."/>
            <person name="Zhu Y."/>
            <person name="Hemphill L."/>
            <person name="Shang Y."/>
            <person name="Youmans B."/>
            <person name="Ayvaz T."/>
            <person name="Ross M."/>
            <person name="Santibanez J."/>
            <person name="Aqrawi P."/>
            <person name="Gross S."/>
            <person name="Joshi V."/>
            <person name="Fowler G."/>
            <person name="Nazareth L."/>
            <person name="Reid J."/>
            <person name="Worley K."/>
            <person name="Petrosino J."/>
            <person name="Highlander S."/>
            <person name="Gibbs R."/>
        </authorList>
    </citation>
    <scope>NUCLEOTIDE SEQUENCE [LARGE SCALE GENOMIC DNA]</scope>
    <source>
        <strain evidence="3 4">ATCC 51599</strain>
    </source>
</reference>
<evidence type="ECO:0000313" key="4">
    <source>
        <dbReference type="Proteomes" id="UP000011021"/>
    </source>
</evidence>
<evidence type="ECO:0000313" key="3">
    <source>
        <dbReference type="EMBL" id="EFV95482.1"/>
    </source>
</evidence>
<accession>E7RVZ9</accession>
<comment type="caution">
    <text evidence="3">The sequence shown here is derived from an EMBL/GenBank/DDBJ whole genome shotgun (WGS) entry which is preliminary data.</text>
</comment>